<name>A0A438CZ03_VITVI</name>
<dbReference type="PANTHER" id="PTHR36403:SF1">
    <property type="entry name" value="PROTEIN COFACTOR ASSEMBLY OF COMPLEX C SUBUNIT B CCB2, CHLOROPLASTIC"/>
    <property type="match status" value="1"/>
</dbReference>
<dbReference type="InterPro" id="IPR044970">
    <property type="entry name" value="CCB2"/>
</dbReference>
<gene>
    <name evidence="1" type="ORF">CK203_096180</name>
</gene>
<proteinExistence type="predicted"/>
<dbReference type="PANTHER" id="PTHR36403">
    <property type="entry name" value="PROTEIN COFACTOR ASSEMBLY OF COMPLEX C SUBUNIT B CCB2, CHLOROPLASTIC"/>
    <property type="match status" value="1"/>
</dbReference>
<organism evidence="1 2">
    <name type="scientific">Vitis vinifera</name>
    <name type="common">Grape</name>
    <dbReference type="NCBI Taxonomy" id="29760"/>
    <lineage>
        <taxon>Eukaryota</taxon>
        <taxon>Viridiplantae</taxon>
        <taxon>Streptophyta</taxon>
        <taxon>Embryophyta</taxon>
        <taxon>Tracheophyta</taxon>
        <taxon>Spermatophyta</taxon>
        <taxon>Magnoliopsida</taxon>
        <taxon>eudicotyledons</taxon>
        <taxon>Gunneridae</taxon>
        <taxon>Pentapetalae</taxon>
        <taxon>rosids</taxon>
        <taxon>Vitales</taxon>
        <taxon>Vitaceae</taxon>
        <taxon>Viteae</taxon>
        <taxon>Vitis</taxon>
    </lineage>
</organism>
<sequence length="273" mass="31282">MCKQKEETTNHIPIHRALASWLGSFCGKEIYEVVKDDSFMPGLMSMERESRTFEDSGLWEMLPKGTCSLLVQPVLQIPSQGTDEMEKIDGFVLLASSMNFAYTDKDRAWIELLLTNLEFQFKEKFLKHQLILIILIMTNTNKVLKGSSLEFGKEIYVDLCFEFPSTYLVQFQGSAGMQDYSITDSIIQAFLEQYQHQVIDFIMQLLEKIFEDYDTVEELMEDQPVVLENYNGKHVENDANVEDNVNLMDPLSKDHSSLGSVTSYKDAGVNYAL</sequence>
<evidence type="ECO:0000313" key="2">
    <source>
        <dbReference type="Proteomes" id="UP000288805"/>
    </source>
</evidence>
<protein>
    <submittedName>
        <fullName evidence="1">Uncharacterized protein</fullName>
    </submittedName>
</protein>
<dbReference type="Pfam" id="PF11152">
    <property type="entry name" value="CCB2_CCB4"/>
    <property type="match status" value="1"/>
</dbReference>
<dbReference type="Proteomes" id="UP000288805">
    <property type="component" value="Unassembled WGS sequence"/>
</dbReference>
<accession>A0A438CZ03</accession>
<comment type="caution">
    <text evidence="1">The sequence shown here is derived from an EMBL/GenBank/DDBJ whole genome shotgun (WGS) entry which is preliminary data.</text>
</comment>
<dbReference type="AlphaFoldDB" id="A0A438CZ03"/>
<dbReference type="InterPro" id="IPR021325">
    <property type="entry name" value="CCB2/CCB4"/>
</dbReference>
<evidence type="ECO:0000313" key="1">
    <source>
        <dbReference type="EMBL" id="RVW28433.1"/>
    </source>
</evidence>
<dbReference type="GO" id="GO:0010190">
    <property type="term" value="P:cytochrome b6f complex assembly"/>
    <property type="evidence" value="ECO:0007669"/>
    <property type="project" value="InterPro"/>
</dbReference>
<reference evidence="1 2" key="1">
    <citation type="journal article" date="2018" name="PLoS Genet.">
        <title>Population sequencing reveals clonal diversity and ancestral inbreeding in the grapevine cultivar Chardonnay.</title>
        <authorList>
            <person name="Roach M.J."/>
            <person name="Johnson D.L."/>
            <person name="Bohlmann J."/>
            <person name="van Vuuren H.J."/>
            <person name="Jones S.J."/>
            <person name="Pretorius I.S."/>
            <person name="Schmidt S.A."/>
            <person name="Borneman A.R."/>
        </authorList>
    </citation>
    <scope>NUCLEOTIDE SEQUENCE [LARGE SCALE GENOMIC DNA]</scope>
    <source>
        <strain evidence="2">cv. Chardonnay</strain>
        <tissue evidence="1">Leaf</tissue>
    </source>
</reference>
<dbReference type="EMBL" id="QGNW01001894">
    <property type="protein sequence ID" value="RVW28433.1"/>
    <property type="molecule type" value="Genomic_DNA"/>
</dbReference>